<feature type="chain" id="PRO_5008004274" evidence="1">
    <location>
        <begin position="22"/>
        <end position="130"/>
    </location>
</feature>
<keyword evidence="1" id="KW-0732">Signal</keyword>
<dbReference type="KEGG" id="bne:DA69_06705"/>
<evidence type="ECO:0000313" key="3">
    <source>
        <dbReference type="Proteomes" id="UP000077603"/>
    </source>
</evidence>
<gene>
    <name evidence="2" type="ORF">DA69_06705</name>
</gene>
<name>A0A172Y5F1_9CAUL</name>
<proteinExistence type="predicted"/>
<dbReference type="STRING" id="588932.DA69_06705"/>
<dbReference type="EMBL" id="CP015614">
    <property type="protein sequence ID" value="ANF54454.1"/>
    <property type="molecule type" value="Genomic_DNA"/>
</dbReference>
<feature type="signal peptide" evidence="1">
    <location>
        <begin position="1"/>
        <end position="21"/>
    </location>
</feature>
<dbReference type="RefSeq" id="WP_025976724.1">
    <property type="nucleotide sequence ID" value="NZ_CP015614.1"/>
</dbReference>
<sequence length="130" mass="13858">MHRLFAAITLASALIALPSLAQDATPQRYAVELQFIEAGKDVVQATTFVAVGGSAKVTLIGDQDQFEFNASLDAQQGDGADDLLISEINLVRNGEEIASPRLMMRRTGTARYEVGAEGAEVVRVTIKPAP</sequence>
<organism evidence="2 3">
    <name type="scientific">Brevundimonas naejangsanensis</name>
    <dbReference type="NCBI Taxonomy" id="588932"/>
    <lineage>
        <taxon>Bacteria</taxon>
        <taxon>Pseudomonadati</taxon>
        <taxon>Pseudomonadota</taxon>
        <taxon>Alphaproteobacteria</taxon>
        <taxon>Caulobacterales</taxon>
        <taxon>Caulobacteraceae</taxon>
        <taxon>Brevundimonas</taxon>
    </lineage>
</organism>
<dbReference type="AlphaFoldDB" id="A0A172Y5F1"/>
<protein>
    <submittedName>
        <fullName evidence="2">Uncharacterized protein</fullName>
    </submittedName>
</protein>
<dbReference type="Proteomes" id="UP000077603">
    <property type="component" value="Chromosome"/>
</dbReference>
<reference evidence="2 3" key="1">
    <citation type="journal article" date="2014" name="Genome Announc.">
        <title>Genome Sequence of a Promising Hydrogen-Producing Facultative Anaerobic Bacterium, Brevundimonas naejangsanensis Strain B1.</title>
        <authorList>
            <person name="Su H."/>
            <person name="Zhang T."/>
            <person name="Bao M."/>
            <person name="Jiang Y."/>
            <person name="Wang Y."/>
            <person name="Tan T."/>
        </authorList>
    </citation>
    <scope>NUCLEOTIDE SEQUENCE [LARGE SCALE GENOMIC DNA]</scope>
    <source>
        <strain evidence="2 3">B1</strain>
    </source>
</reference>
<evidence type="ECO:0000313" key="2">
    <source>
        <dbReference type="EMBL" id="ANF54454.1"/>
    </source>
</evidence>
<evidence type="ECO:0000256" key="1">
    <source>
        <dbReference type="SAM" id="SignalP"/>
    </source>
</evidence>
<keyword evidence="3" id="KW-1185">Reference proteome</keyword>
<accession>A0A172Y5F1</accession>